<dbReference type="Gene3D" id="1.20.1250.20">
    <property type="entry name" value="MFS general substrate transporter like domains"/>
    <property type="match status" value="1"/>
</dbReference>
<feature type="transmembrane region" description="Helical" evidence="2">
    <location>
        <begin position="94"/>
        <end position="111"/>
    </location>
</feature>
<dbReference type="GO" id="GO:0016020">
    <property type="term" value="C:membrane"/>
    <property type="evidence" value="ECO:0007669"/>
    <property type="project" value="UniProtKB-SubCell"/>
</dbReference>
<accession>A0A0C9TXI0</accession>
<dbReference type="AlphaFoldDB" id="A0A0C9TXI0"/>
<name>A0A0C9TXI0_PAXIN</name>
<evidence type="ECO:0008006" key="5">
    <source>
        <dbReference type="Google" id="ProtNLM"/>
    </source>
</evidence>
<dbReference type="Pfam" id="PF07690">
    <property type="entry name" value="MFS_1"/>
    <property type="match status" value="1"/>
</dbReference>
<organism evidence="3 4">
    <name type="scientific">Paxillus involutus ATCC 200175</name>
    <dbReference type="NCBI Taxonomy" id="664439"/>
    <lineage>
        <taxon>Eukaryota</taxon>
        <taxon>Fungi</taxon>
        <taxon>Dikarya</taxon>
        <taxon>Basidiomycota</taxon>
        <taxon>Agaricomycotina</taxon>
        <taxon>Agaricomycetes</taxon>
        <taxon>Agaricomycetidae</taxon>
        <taxon>Boletales</taxon>
        <taxon>Paxilineae</taxon>
        <taxon>Paxillaceae</taxon>
        <taxon>Paxillus</taxon>
    </lineage>
</organism>
<keyword evidence="2" id="KW-0812">Transmembrane</keyword>
<comment type="subcellular location">
    <subcellularLocation>
        <location evidence="1">Membrane</location>
        <topology evidence="1">Multi-pass membrane protein</topology>
    </subcellularLocation>
</comment>
<dbReference type="InterPro" id="IPR036259">
    <property type="entry name" value="MFS_trans_sf"/>
</dbReference>
<dbReference type="PANTHER" id="PTHR42910">
    <property type="entry name" value="TRANSPORTER SCO4007-RELATED"/>
    <property type="match status" value="1"/>
</dbReference>
<feature type="transmembrane region" description="Helical" evidence="2">
    <location>
        <begin position="36"/>
        <end position="57"/>
    </location>
</feature>
<feature type="transmembrane region" description="Helical" evidence="2">
    <location>
        <begin position="64"/>
        <end position="82"/>
    </location>
</feature>
<reference evidence="4" key="2">
    <citation type="submission" date="2015-01" db="EMBL/GenBank/DDBJ databases">
        <title>Evolutionary Origins and Diversification of the Mycorrhizal Mutualists.</title>
        <authorList>
            <consortium name="DOE Joint Genome Institute"/>
            <consortium name="Mycorrhizal Genomics Consortium"/>
            <person name="Kohler A."/>
            <person name="Kuo A."/>
            <person name="Nagy L.G."/>
            <person name="Floudas D."/>
            <person name="Copeland A."/>
            <person name="Barry K.W."/>
            <person name="Cichocki N."/>
            <person name="Veneault-Fourrey C."/>
            <person name="LaButti K."/>
            <person name="Lindquist E.A."/>
            <person name="Lipzen A."/>
            <person name="Lundell T."/>
            <person name="Morin E."/>
            <person name="Murat C."/>
            <person name="Riley R."/>
            <person name="Ohm R."/>
            <person name="Sun H."/>
            <person name="Tunlid A."/>
            <person name="Henrissat B."/>
            <person name="Grigoriev I.V."/>
            <person name="Hibbett D.S."/>
            <person name="Martin F."/>
        </authorList>
    </citation>
    <scope>NUCLEOTIDE SEQUENCE [LARGE SCALE GENOMIC DNA]</scope>
    <source>
        <strain evidence="4">ATCC 200175</strain>
    </source>
</reference>
<dbReference type="InterPro" id="IPR011701">
    <property type="entry name" value="MFS"/>
</dbReference>
<dbReference type="SUPFAM" id="SSF103473">
    <property type="entry name" value="MFS general substrate transporter"/>
    <property type="match status" value="1"/>
</dbReference>
<gene>
    <name evidence="3" type="ORF">PAXINDRAFT_12247</name>
</gene>
<dbReference type="PANTHER" id="PTHR42910:SF1">
    <property type="entry name" value="MAJOR FACILITATOR SUPERFAMILY (MFS) PROFILE DOMAIN-CONTAINING PROTEIN"/>
    <property type="match status" value="1"/>
</dbReference>
<keyword evidence="4" id="KW-1185">Reference proteome</keyword>
<evidence type="ECO:0000313" key="3">
    <source>
        <dbReference type="EMBL" id="KIJ14978.1"/>
    </source>
</evidence>
<evidence type="ECO:0000313" key="4">
    <source>
        <dbReference type="Proteomes" id="UP000053647"/>
    </source>
</evidence>
<dbReference type="HOGENOM" id="CLU_1741154_0_0_1"/>
<evidence type="ECO:0000256" key="1">
    <source>
        <dbReference type="ARBA" id="ARBA00004141"/>
    </source>
</evidence>
<dbReference type="OrthoDB" id="2105912at2759"/>
<dbReference type="GO" id="GO:0022857">
    <property type="term" value="F:transmembrane transporter activity"/>
    <property type="evidence" value="ECO:0007669"/>
    <property type="project" value="InterPro"/>
</dbReference>
<dbReference type="Proteomes" id="UP000053647">
    <property type="component" value="Unassembled WGS sequence"/>
</dbReference>
<evidence type="ECO:0000256" key="2">
    <source>
        <dbReference type="SAM" id="Phobius"/>
    </source>
</evidence>
<sequence length="150" mass="16354">MGDLVRRRQLVLLLVFVSTTLTVGLAITPNLRVFEAICFLIGVVNVTPQILMPLLAAPERRASALALVLSGLMFGVLIARVLAGVIGNFNTWRIVYYMAIGVQCFVLVGASSSSRITQPKIATSLASKSCFPWPNTLSQSRSWYRPLLST</sequence>
<dbReference type="EMBL" id="KN819339">
    <property type="protein sequence ID" value="KIJ14978.1"/>
    <property type="molecule type" value="Genomic_DNA"/>
</dbReference>
<keyword evidence="2" id="KW-1133">Transmembrane helix</keyword>
<reference evidence="3 4" key="1">
    <citation type="submission" date="2014-06" db="EMBL/GenBank/DDBJ databases">
        <authorList>
            <consortium name="DOE Joint Genome Institute"/>
            <person name="Kuo A."/>
            <person name="Kohler A."/>
            <person name="Nagy L.G."/>
            <person name="Floudas D."/>
            <person name="Copeland A."/>
            <person name="Barry K.W."/>
            <person name="Cichocki N."/>
            <person name="Veneault-Fourrey C."/>
            <person name="LaButti K."/>
            <person name="Lindquist E.A."/>
            <person name="Lipzen A."/>
            <person name="Lundell T."/>
            <person name="Morin E."/>
            <person name="Murat C."/>
            <person name="Sun H."/>
            <person name="Tunlid A."/>
            <person name="Henrissat B."/>
            <person name="Grigoriev I.V."/>
            <person name="Hibbett D.S."/>
            <person name="Martin F."/>
            <person name="Nordberg H.P."/>
            <person name="Cantor M.N."/>
            <person name="Hua S.X."/>
        </authorList>
    </citation>
    <scope>NUCLEOTIDE SEQUENCE [LARGE SCALE GENOMIC DNA]</scope>
    <source>
        <strain evidence="3 4">ATCC 200175</strain>
    </source>
</reference>
<keyword evidence="2" id="KW-0472">Membrane</keyword>
<protein>
    <recommendedName>
        <fullName evidence="5">Major facilitator superfamily (MFS) profile domain-containing protein</fullName>
    </recommendedName>
</protein>
<proteinExistence type="predicted"/>